<dbReference type="InterPro" id="IPR008490">
    <property type="entry name" value="Transposase_InsH_N"/>
</dbReference>
<dbReference type="Proteomes" id="UP000294746">
    <property type="component" value="Unassembled WGS sequence"/>
</dbReference>
<gene>
    <name evidence="2" type="ORF">EDD57_1451</name>
</gene>
<evidence type="ECO:0000313" key="3">
    <source>
        <dbReference type="Proteomes" id="UP000294746"/>
    </source>
</evidence>
<evidence type="ECO:0000259" key="1">
    <source>
        <dbReference type="Pfam" id="PF05598"/>
    </source>
</evidence>
<organism evidence="2 3">
    <name type="scientific">Baia soyae</name>
    <dbReference type="NCBI Taxonomy" id="1544746"/>
    <lineage>
        <taxon>Bacteria</taxon>
        <taxon>Bacillati</taxon>
        <taxon>Bacillota</taxon>
        <taxon>Bacilli</taxon>
        <taxon>Bacillales</taxon>
        <taxon>Thermoactinomycetaceae</taxon>
        <taxon>Baia</taxon>
    </lineage>
</organism>
<proteinExistence type="predicted"/>
<name>A0A4R2RLT4_9BACL</name>
<keyword evidence="3" id="KW-1185">Reference proteome</keyword>
<protein>
    <submittedName>
        <fullName evidence="2">Transposase-like protein DUF772</fullName>
    </submittedName>
</protein>
<dbReference type="EMBL" id="SLXV01000045">
    <property type="protein sequence ID" value="TCP63924.1"/>
    <property type="molecule type" value="Genomic_DNA"/>
</dbReference>
<dbReference type="Pfam" id="PF05598">
    <property type="entry name" value="DUF772"/>
    <property type="match status" value="1"/>
</dbReference>
<accession>A0A4R2RLT4</accession>
<comment type="caution">
    <text evidence="2">The sequence shown here is derived from an EMBL/GenBank/DDBJ whole genome shotgun (WGS) entry which is preliminary data.</text>
</comment>
<evidence type="ECO:0000313" key="2">
    <source>
        <dbReference type="EMBL" id="TCP63924.1"/>
    </source>
</evidence>
<reference evidence="2 3" key="1">
    <citation type="submission" date="2019-03" db="EMBL/GenBank/DDBJ databases">
        <title>Genomic Encyclopedia of Type Strains, Phase IV (KMG-IV): sequencing the most valuable type-strain genomes for metagenomic binning, comparative biology and taxonomic classification.</title>
        <authorList>
            <person name="Goeker M."/>
        </authorList>
    </citation>
    <scope>NUCLEOTIDE SEQUENCE [LARGE SCALE GENOMIC DNA]</scope>
    <source>
        <strain evidence="2 3">DSM 46831</strain>
    </source>
</reference>
<dbReference type="AlphaFoldDB" id="A0A4R2RLT4"/>
<feature type="domain" description="Transposase InsH N-terminal" evidence="1">
    <location>
        <begin position="18"/>
        <end position="105"/>
    </location>
</feature>
<sequence>MLSKHRKEGRNKQELIALEELVPAEHLVRKIESSIDFDFIYDLVADRYSLTHGRPSVHPVVLVKIALIQYLFGIRSMRQTIKEIETNVAYRWFIGYGLKESIPHSLHLGRTTFDDSKIQIYLKRSFIEFSKKLC</sequence>